<evidence type="ECO:0000256" key="3">
    <source>
        <dbReference type="ARBA" id="ARBA00005133"/>
    </source>
</evidence>
<proteinExistence type="inferred from homology"/>
<protein>
    <recommendedName>
        <fullName evidence="9 11">1-(5-phosphoribosyl)-5-[(5-phosphoribosylamino)methylideneamino] imidazole-4-carboxamide isomerase</fullName>
        <ecNumber evidence="9 11">5.3.1.16</ecNumber>
    </recommendedName>
    <alternativeName>
        <fullName evidence="9">Phosphoribosylformimino-5-aminoimidazole carboxamide ribotide isomerase</fullName>
    </alternativeName>
</protein>
<dbReference type="UniPathway" id="UPA00031">
    <property type="reaction ID" value="UER00009"/>
</dbReference>
<sequence>MLIIPAVDIKDGKAVRLWQGDFNKVTEYSDKPHDAALRWQEEGAEFLHVVDLDGAFSGKLANFECIRQIAENINIPFEVGGGVRDKETIGRLLDLGAMRVVLGTKALENREFIKSVISEFKDAVAVSIDARVIGDDGAARGGMVAGSGWTDISGVDALSFALELEQLGLNTLIYTDISRDGTLQGPNVAAIAEILNRINIDLIASGGISSLDDIKELSSLKGKELAGIIIGKALYENKFSLKDAMEAAG</sequence>
<evidence type="ECO:0000256" key="11">
    <source>
        <dbReference type="RuleBase" id="RU003658"/>
    </source>
</evidence>
<dbReference type="GO" id="GO:0000105">
    <property type="term" value="P:L-histidine biosynthetic process"/>
    <property type="evidence" value="ECO:0007669"/>
    <property type="project" value="UniProtKB-UniRule"/>
</dbReference>
<dbReference type="NCBIfam" id="TIGR00007">
    <property type="entry name" value="1-(5-phosphoribosyl)-5-[(5-phosphoribosylamino)methylideneamino]imidazole-4-carboxamide isomerase"/>
    <property type="match status" value="1"/>
</dbReference>
<dbReference type="InterPro" id="IPR013785">
    <property type="entry name" value="Aldolase_TIM"/>
</dbReference>
<keyword evidence="6 9" id="KW-0028">Amino-acid biosynthesis</keyword>
<dbReference type="InterPro" id="IPR044524">
    <property type="entry name" value="Isoase_HisA-like"/>
</dbReference>
<reference evidence="12 13" key="1">
    <citation type="submission" date="2017-09" db="EMBL/GenBank/DDBJ databases">
        <title>Depth-based differentiation of microbial function through sediment-hosted aquifers and enrichment of novel symbionts in the deep terrestrial subsurface.</title>
        <authorList>
            <person name="Probst A.J."/>
            <person name="Ladd B."/>
            <person name="Jarett J.K."/>
            <person name="Geller-Mcgrath D.E."/>
            <person name="Sieber C.M."/>
            <person name="Emerson J.B."/>
            <person name="Anantharaman K."/>
            <person name="Thomas B.C."/>
            <person name="Malmstrom R."/>
            <person name="Stieglmeier M."/>
            <person name="Klingl A."/>
            <person name="Woyke T."/>
            <person name="Ryan C.M."/>
            <person name="Banfield J.F."/>
        </authorList>
    </citation>
    <scope>NUCLEOTIDE SEQUENCE [LARGE SCALE GENOMIC DNA]</scope>
    <source>
        <strain evidence="12">CG11_big_fil_rev_8_21_14_0_20_42_13</strain>
    </source>
</reference>
<comment type="similarity">
    <text evidence="4 9 10">Belongs to the HisA/HisF family.</text>
</comment>
<gene>
    <name evidence="9 12" type="primary">hisA</name>
    <name evidence="12" type="ORF">COV72_08835</name>
</gene>
<evidence type="ECO:0000313" key="13">
    <source>
        <dbReference type="Proteomes" id="UP000229641"/>
    </source>
</evidence>
<organism evidence="12 13">
    <name type="scientific">Candidatus Ghiorseimicrobium undicola</name>
    <dbReference type="NCBI Taxonomy" id="1974746"/>
    <lineage>
        <taxon>Bacteria</taxon>
        <taxon>Pseudomonadati</taxon>
        <taxon>Candidatus Omnitrophota</taxon>
        <taxon>Candidatus Ghiorseimicrobium</taxon>
    </lineage>
</organism>
<comment type="pathway">
    <text evidence="3 9 11">Amino-acid biosynthesis; L-histidine biosynthesis; L-histidine from 5-phospho-alpha-D-ribose 1-diphosphate: step 4/9.</text>
</comment>
<dbReference type="EC" id="5.3.1.16" evidence="9 11"/>
<keyword evidence="5 9" id="KW-0963">Cytoplasm</keyword>
<dbReference type="Gene3D" id="3.20.20.70">
    <property type="entry name" value="Aldolase class I"/>
    <property type="match status" value="1"/>
</dbReference>
<comment type="caution">
    <text evidence="12">The sequence shown here is derived from an EMBL/GenBank/DDBJ whole genome shotgun (WGS) entry which is preliminary data.</text>
</comment>
<dbReference type="CDD" id="cd04732">
    <property type="entry name" value="HisA"/>
    <property type="match status" value="1"/>
</dbReference>
<keyword evidence="8 9" id="KW-0413">Isomerase</keyword>
<dbReference type="PANTHER" id="PTHR43090">
    <property type="entry name" value="1-(5-PHOSPHORIBOSYL)-5-[(5-PHOSPHORIBOSYLAMINO)METHYLIDENEAMINO] IMIDAZOLE-4-CARBOXAMIDE ISOMERASE"/>
    <property type="match status" value="1"/>
</dbReference>
<evidence type="ECO:0000256" key="9">
    <source>
        <dbReference type="HAMAP-Rule" id="MF_01014"/>
    </source>
</evidence>
<dbReference type="InterPro" id="IPR006062">
    <property type="entry name" value="His_biosynth"/>
</dbReference>
<evidence type="ECO:0000256" key="8">
    <source>
        <dbReference type="ARBA" id="ARBA00023235"/>
    </source>
</evidence>
<comment type="catalytic activity">
    <reaction evidence="1 9 11">
        <text>1-(5-phospho-beta-D-ribosyl)-5-[(5-phospho-beta-D-ribosylamino)methylideneamino]imidazole-4-carboxamide = 5-[(5-phospho-1-deoxy-D-ribulos-1-ylimino)methylamino]-1-(5-phospho-beta-D-ribosyl)imidazole-4-carboxamide</text>
        <dbReference type="Rhea" id="RHEA:15469"/>
        <dbReference type="ChEBI" id="CHEBI:58435"/>
        <dbReference type="ChEBI" id="CHEBI:58525"/>
        <dbReference type="EC" id="5.3.1.16"/>
    </reaction>
</comment>
<dbReference type="PANTHER" id="PTHR43090:SF2">
    <property type="entry name" value="1-(5-PHOSPHORIBOSYL)-5-[(5-PHOSPHORIBOSYLAMINO)METHYLIDENEAMINO] IMIDAZOLE-4-CARBOXAMIDE ISOMERASE"/>
    <property type="match status" value="1"/>
</dbReference>
<name>A0A2H0LVH4_9BACT</name>
<dbReference type="InterPro" id="IPR006063">
    <property type="entry name" value="HisA_bact_arch"/>
</dbReference>
<dbReference type="EMBL" id="PCWA01000109">
    <property type="protein sequence ID" value="PIQ88398.1"/>
    <property type="molecule type" value="Genomic_DNA"/>
</dbReference>
<evidence type="ECO:0000256" key="5">
    <source>
        <dbReference type="ARBA" id="ARBA00022490"/>
    </source>
</evidence>
<dbReference type="FunFam" id="3.20.20.70:FF:000009">
    <property type="entry name" value="1-(5-phosphoribosyl)-5-[(5-phosphoribosylamino)methylideneamino] imidazole-4-carboxamide isomerase"/>
    <property type="match status" value="1"/>
</dbReference>
<evidence type="ECO:0000256" key="4">
    <source>
        <dbReference type="ARBA" id="ARBA00009667"/>
    </source>
</evidence>
<dbReference type="HAMAP" id="MF_01014">
    <property type="entry name" value="HisA"/>
    <property type="match status" value="1"/>
</dbReference>
<dbReference type="GO" id="GO:0005737">
    <property type="term" value="C:cytoplasm"/>
    <property type="evidence" value="ECO:0007669"/>
    <property type="project" value="UniProtKB-SubCell"/>
</dbReference>
<dbReference type="InterPro" id="IPR011060">
    <property type="entry name" value="RibuloseP-bd_barrel"/>
</dbReference>
<evidence type="ECO:0000256" key="10">
    <source>
        <dbReference type="RuleBase" id="RU003657"/>
    </source>
</evidence>
<evidence type="ECO:0000256" key="1">
    <source>
        <dbReference type="ARBA" id="ARBA00000901"/>
    </source>
</evidence>
<comment type="subcellular location">
    <subcellularLocation>
        <location evidence="2 9 11">Cytoplasm</location>
    </subcellularLocation>
</comment>
<dbReference type="InterPro" id="IPR023016">
    <property type="entry name" value="HisA/PriA"/>
</dbReference>
<evidence type="ECO:0000256" key="2">
    <source>
        <dbReference type="ARBA" id="ARBA00004496"/>
    </source>
</evidence>
<evidence type="ECO:0000313" key="12">
    <source>
        <dbReference type="EMBL" id="PIQ88398.1"/>
    </source>
</evidence>
<keyword evidence="7 9" id="KW-0368">Histidine biosynthesis</keyword>
<evidence type="ECO:0000256" key="7">
    <source>
        <dbReference type="ARBA" id="ARBA00023102"/>
    </source>
</evidence>
<dbReference type="Proteomes" id="UP000229641">
    <property type="component" value="Unassembled WGS sequence"/>
</dbReference>
<feature type="active site" description="Proton donor" evidence="9">
    <location>
        <position position="129"/>
    </location>
</feature>
<feature type="active site" description="Proton acceptor" evidence="9">
    <location>
        <position position="8"/>
    </location>
</feature>
<dbReference type="GO" id="GO:0000162">
    <property type="term" value="P:L-tryptophan biosynthetic process"/>
    <property type="evidence" value="ECO:0007669"/>
    <property type="project" value="TreeGrafter"/>
</dbReference>
<dbReference type="Pfam" id="PF00977">
    <property type="entry name" value="His_biosynth"/>
    <property type="match status" value="1"/>
</dbReference>
<dbReference type="SUPFAM" id="SSF51366">
    <property type="entry name" value="Ribulose-phoshate binding barrel"/>
    <property type="match status" value="1"/>
</dbReference>
<accession>A0A2H0LVH4</accession>
<dbReference type="AlphaFoldDB" id="A0A2H0LVH4"/>
<dbReference type="GO" id="GO:0003949">
    <property type="term" value="F:1-(5-phosphoribosyl)-5-[(5-phosphoribosylamino)methylideneamino]imidazole-4-carboxamide isomerase activity"/>
    <property type="evidence" value="ECO:0007669"/>
    <property type="project" value="UniProtKB-UniRule"/>
</dbReference>
<evidence type="ECO:0000256" key="6">
    <source>
        <dbReference type="ARBA" id="ARBA00022605"/>
    </source>
</evidence>